<protein>
    <recommendedName>
        <fullName evidence="8">THAP-type domain-containing protein</fullName>
    </recommendedName>
</protein>
<evidence type="ECO:0000256" key="7">
    <source>
        <dbReference type="SAM" id="MobiDB-lite"/>
    </source>
</evidence>
<evidence type="ECO:0000259" key="8">
    <source>
        <dbReference type="PROSITE" id="PS50950"/>
    </source>
</evidence>
<evidence type="ECO:0000313" key="10">
    <source>
        <dbReference type="Proteomes" id="UP000507470"/>
    </source>
</evidence>
<dbReference type="EMBL" id="CACVKT020003577">
    <property type="protein sequence ID" value="CAC5384455.1"/>
    <property type="molecule type" value="Genomic_DNA"/>
</dbReference>
<dbReference type="Gene3D" id="6.20.210.20">
    <property type="entry name" value="THAP domain"/>
    <property type="match status" value="1"/>
</dbReference>
<dbReference type="AlphaFoldDB" id="A0A6J8BKK7"/>
<evidence type="ECO:0000313" key="9">
    <source>
        <dbReference type="EMBL" id="CAC5384455.1"/>
    </source>
</evidence>
<evidence type="ECO:0000256" key="3">
    <source>
        <dbReference type="ARBA" id="ARBA00022771"/>
    </source>
</evidence>
<comment type="cofactor">
    <cofactor evidence="1">
        <name>a divalent metal cation</name>
        <dbReference type="ChEBI" id="CHEBI:60240"/>
    </cofactor>
</comment>
<evidence type="ECO:0000256" key="6">
    <source>
        <dbReference type="PROSITE-ProRule" id="PRU00309"/>
    </source>
</evidence>
<gene>
    <name evidence="9" type="ORF">MCOR_20091</name>
</gene>
<dbReference type="SUPFAM" id="SSF57716">
    <property type="entry name" value="Glucocorticoid receptor-like (DNA-binding domain)"/>
    <property type="match status" value="1"/>
</dbReference>
<organism evidence="9 10">
    <name type="scientific">Mytilus coruscus</name>
    <name type="common">Sea mussel</name>
    <dbReference type="NCBI Taxonomy" id="42192"/>
    <lineage>
        <taxon>Eukaryota</taxon>
        <taxon>Metazoa</taxon>
        <taxon>Spiralia</taxon>
        <taxon>Lophotrochozoa</taxon>
        <taxon>Mollusca</taxon>
        <taxon>Bivalvia</taxon>
        <taxon>Autobranchia</taxon>
        <taxon>Pteriomorphia</taxon>
        <taxon>Mytilida</taxon>
        <taxon>Mytiloidea</taxon>
        <taxon>Mytilidae</taxon>
        <taxon>Mytilinae</taxon>
        <taxon>Mytilus</taxon>
    </lineage>
</organism>
<feature type="domain" description="THAP-type" evidence="8">
    <location>
        <begin position="1"/>
        <end position="85"/>
    </location>
</feature>
<dbReference type="Proteomes" id="UP000507470">
    <property type="component" value="Unassembled WGS sequence"/>
</dbReference>
<feature type="region of interest" description="Disordered" evidence="7">
    <location>
        <begin position="95"/>
        <end position="160"/>
    </location>
</feature>
<evidence type="ECO:0000256" key="1">
    <source>
        <dbReference type="ARBA" id="ARBA00001968"/>
    </source>
</evidence>
<dbReference type="InterPro" id="IPR038441">
    <property type="entry name" value="THAP_Znf_sf"/>
</dbReference>
<dbReference type="InterPro" id="IPR027806">
    <property type="entry name" value="HARBI1_dom"/>
</dbReference>
<evidence type="ECO:0000256" key="2">
    <source>
        <dbReference type="ARBA" id="ARBA00022723"/>
    </source>
</evidence>
<evidence type="ECO:0000256" key="4">
    <source>
        <dbReference type="ARBA" id="ARBA00022833"/>
    </source>
</evidence>
<accession>A0A6J8BKK7</accession>
<reference evidence="9 10" key="1">
    <citation type="submission" date="2020-06" db="EMBL/GenBank/DDBJ databases">
        <authorList>
            <person name="Li R."/>
            <person name="Bekaert M."/>
        </authorList>
    </citation>
    <scope>NUCLEOTIDE SEQUENCE [LARGE SCALE GENOMIC DNA]</scope>
    <source>
        <strain evidence="10">wild</strain>
    </source>
</reference>
<keyword evidence="3 6" id="KW-0863">Zinc-finger</keyword>
<dbReference type="OrthoDB" id="6272738at2759"/>
<dbReference type="InterPro" id="IPR006612">
    <property type="entry name" value="THAP_Znf"/>
</dbReference>
<keyword evidence="2" id="KW-0479">Metal-binding</keyword>
<dbReference type="SMART" id="SM00980">
    <property type="entry name" value="THAP"/>
    <property type="match status" value="1"/>
</dbReference>
<keyword evidence="10" id="KW-1185">Reference proteome</keyword>
<dbReference type="GO" id="GO:0008270">
    <property type="term" value="F:zinc ion binding"/>
    <property type="evidence" value="ECO:0007669"/>
    <property type="project" value="UniProtKB-KW"/>
</dbReference>
<dbReference type="GO" id="GO:0003677">
    <property type="term" value="F:DNA binding"/>
    <property type="evidence" value="ECO:0007669"/>
    <property type="project" value="UniProtKB-UniRule"/>
</dbReference>
<keyword evidence="4" id="KW-0862">Zinc</keyword>
<evidence type="ECO:0000256" key="5">
    <source>
        <dbReference type="ARBA" id="ARBA00023125"/>
    </source>
</evidence>
<proteinExistence type="predicted"/>
<name>A0A6J8BKK7_MYTCO</name>
<sequence>MPSTCCSVPQCSNRGGHVFPKDEKLKKKWIKAIRRNSDKNKYWKPSKSSIVCKSHFKPTDFISETSHGTETLVKRLKKEAVPSVFPWTNTFASPTSLQRATRKTRREENKSGFDTDSDTSMKKIISLNGMKKKNEDSESNLQKNQTAPSKNPVTDSDSQTQTWPALCVEKFEDDPAGMKFYTGLQSHYDFTFVLASLGEAAYKLNYLYFRSEQLSVENQFFLLLLNYANTKTNFELSRLFNISETAVINIWITWINFMYHQWKEINIWPERDLVRFFSPYNFRRQFPTTRIIIDGTECPIRKPRSPIAQQSTFSTYKNRNTIKILVGATPGGLVSYVSPSYGGSTSDRQICERSRLMTKCDHEDSIMADKGFNVQDLFAPYDVSINIPTFFRKKNRMTCKSVMKDRKISSKRVHIERIIGLAKTFKILKEPLNIAETKLATEITFVCFMLCNFKNCIIPANS</sequence>
<dbReference type="Pfam" id="PF05485">
    <property type="entry name" value="THAP"/>
    <property type="match status" value="1"/>
</dbReference>
<dbReference type="Pfam" id="PF13359">
    <property type="entry name" value="DDE_Tnp_4"/>
    <property type="match status" value="1"/>
</dbReference>
<dbReference type="PROSITE" id="PS50950">
    <property type="entry name" value="ZF_THAP"/>
    <property type="match status" value="1"/>
</dbReference>
<dbReference type="SMART" id="SM00692">
    <property type="entry name" value="DM3"/>
    <property type="match status" value="1"/>
</dbReference>
<dbReference type="PANTHER" id="PTHR23080">
    <property type="entry name" value="THAP DOMAIN PROTEIN"/>
    <property type="match status" value="1"/>
</dbReference>
<feature type="compositionally biased region" description="Polar residues" evidence="7">
    <location>
        <begin position="139"/>
        <end position="160"/>
    </location>
</feature>
<keyword evidence="5 6" id="KW-0238">DNA-binding</keyword>